<evidence type="ECO:0000313" key="1">
    <source>
        <dbReference type="EMBL" id="WAL58775.1"/>
    </source>
</evidence>
<proteinExistence type="predicted"/>
<keyword evidence="2" id="KW-1185">Reference proteome</keyword>
<dbReference type="KEGG" id="tsin:OXH18_16530"/>
<accession>A0A9E9CAC9</accession>
<dbReference type="AlphaFoldDB" id="A0A9E9CAC9"/>
<organism evidence="1 2">
    <name type="scientific">Thermocoleostomius sinensis A174</name>
    <dbReference type="NCBI Taxonomy" id="2016057"/>
    <lineage>
        <taxon>Bacteria</taxon>
        <taxon>Bacillati</taxon>
        <taxon>Cyanobacteriota</taxon>
        <taxon>Cyanophyceae</taxon>
        <taxon>Oculatellales</taxon>
        <taxon>Oculatellaceae</taxon>
        <taxon>Thermocoleostomius</taxon>
    </lineage>
</organism>
<dbReference type="RefSeq" id="WP_268608205.1">
    <property type="nucleotide sequence ID" value="NZ_CP113797.1"/>
</dbReference>
<protein>
    <submittedName>
        <fullName evidence="1">Uncharacterized protein</fullName>
    </submittedName>
</protein>
<gene>
    <name evidence="1" type="ORF">OXH18_16530</name>
</gene>
<dbReference type="EMBL" id="CP113797">
    <property type="protein sequence ID" value="WAL58775.1"/>
    <property type="molecule type" value="Genomic_DNA"/>
</dbReference>
<evidence type="ECO:0000313" key="2">
    <source>
        <dbReference type="Proteomes" id="UP001163152"/>
    </source>
</evidence>
<name>A0A9E9CAC9_9CYAN</name>
<reference evidence="1" key="1">
    <citation type="submission" date="2022-12" db="EMBL/GenBank/DDBJ databases">
        <title>Polyphasic identification of a Novel Hot-Spring Cyanobacterium Ocullathermofonsia sinensis gen nov. sp. nov. and Genomic Insights on its Adaptations to the Thermal Habitat.</title>
        <authorList>
            <person name="Daroch M."/>
            <person name="Tang J."/>
            <person name="Jiang Y."/>
        </authorList>
    </citation>
    <scope>NUCLEOTIDE SEQUENCE</scope>
    <source>
        <strain evidence="1">PKUAC-SCTA174</strain>
    </source>
</reference>
<sequence>MASTAPLTGSELIDCARANSPKGIKIAASRCGYGEDIAAFEAALHQAGEHLGIEINRFEDLIHSASDRQETGIDVAPDSPSDL</sequence>
<dbReference type="Proteomes" id="UP001163152">
    <property type="component" value="Chromosome"/>
</dbReference>